<evidence type="ECO:0000313" key="1">
    <source>
        <dbReference type="EMBL" id="CAL29848.1"/>
    </source>
</evidence>
<proteinExistence type="predicted"/>
<dbReference type="EMBL" id="CT573213">
    <property type="protein sequence ID" value="CAL29848.1"/>
    <property type="molecule type" value="Genomic_DNA"/>
</dbReference>
<accession>Q0RAJ8</accession>
<dbReference type="AlphaFoldDB" id="Q0RAJ8"/>
<protein>
    <submittedName>
        <fullName evidence="1">Uncharacterized protein</fullName>
    </submittedName>
</protein>
<organism evidence="1 2">
    <name type="scientific">Frankia alni (strain DSM 45986 / CECT 9034 / ACN14a)</name>
    <dbReference type="NCBI Taxonomy" id="326424"/>
    <lineage>
        <taxon>Bacteria</taxon>
        <taxon>Bacillati</taxon>
        <taxon>Actinomycetota</taxon>
        <taxon>Actinomycetes</taxon>
        <taxon>Frankiales</taxon>
        <taxon>Frankiaceae</taxon>
        <taxon>Frankia</taxon>
    </lineage>
</organism>
<dbReference type="HOGENOM" id="CLU_3135957_0_0_11"/>
<evidence type="ECO:0000313" key="2">
    <source>
        <dbReference type="Proteomes" id="UP000000657"/>
    </source>
</evidence>
<keyword evidence="2" id="KW-1185">Reference proteome</keyword>
<name>Q0RAJ8_FRAAA</name>
<dbReference type="Proteomes" id="UP000000657">
    <property type="component" value="Chromosome"/>
</dbReference>
<reference evidence="1 2" key="1">
    <citation type="journal article" date="2007" name="Genome Res.">
        <title>Genome characteristics of facultatively symbiotic Frankia sp. strains reflect host range and host plant biogeography.</title>
        <authorList>
            <person name="Normand P."/>
            <person name="Lapierre P."/>
            <person name="Tisa L.S."/>
            <person name="Gogarten J.P."/>
            <person name="Alloisio N."/>
            <person name="Bagnarol E."/>
            <person name="Bassi C.A."/>
            <person name="Berry A.M."/>
            <person name="Bickhart D.M."/>
            <person name="Choisne N."/>
            <person name="Couloux A."/>
            <person name="Cournoyer B."/>
            <person name="Cruveiller S."/>
            <person name="Daubin V."/>
            <person name="Demange N."/>
            <person name="Francino M.P."/>
            <person name="Goltsman E."/>
            <person name="Huang Y."/>
            <person name="Kopp O.R."/>
            <person name="Labarre L."/>
            <person name="Lapidus A."/>
            <person name="Lavire C."/>
            <person name="Marechal J."/>
            <person name="Martinez M."/>
            <person name="Mastronunzio J.E."/>
            <person name="Mullin B.C."/>
            <person name="Niemann J."/>
            <person name="Pujic P."/>
            <person name="Rawnsley T."/>
            <person name="Rouy Z."/>
            <person name="Schenowitz C."/>
            <person name="Sellstedt A."/>
            <person name="Tavares F."/>
            <person name="Tomkins J.P."/>
            <person name="Vallenet D."/>
            <person name="Valverde C."/>
            <person name="Wall L.G."/>
            <person name="Wang Y."/>
            <person name="Medigue C."/>
            <person name="Benson D.R."/>
        </authorList>
    </citation>
    <scope>NUCLEOTIDE SEQUENCE [LARGE SCALE GENOMIC DNA]</scope>
    <source>
        <strain evidence="2">DSM 45986 / CECT 9034 / ACN14a</strain>
    </source>
</reference>
<gene>
    <name evidence="1" type="ordered locus">FRAAL6637</name>
</gene>
<sequence length="49" mass="5487">MLPHRKPRAPNQDILPGSWALGPRYAAACFPQLHDKVVSHHQVSVVFLT</sequence>